<sequence length="371" mass="40157">MLVAIINPASGHNAAEQFFADHVLPLLDNVDHVLTTNAAGHAEQFIRDLPDPLTVVLGSGDGTLHEIINALPNRLITFVLVPCGTANALYASLFPPKDDQETTAYKLQSVQAFINKATPVHLSLASTSISGSPTASLSSVVVSTSLHASILHHSEALRQTHPGLERFKIAAEQNSTKWYKSRANILPIPSRGLVEIYDPKSNKFIPHPDSTTDSPALELHGPFTYFLSTVNIDRLEPQFRISPLARAIPPPPATCDIVVLRPLRDPSIAQDDEQSRVSYVPKVWKVLGGAYQDGAHIQFTYAANGEIETAGDGPPVIEYYRAGGWEWVPDDQDPDAHLVCADGAILHIPDNGRAACTIDAIPHTFSVYGPV</sequence>
<dbReference type="OrthoDB" id="336240at2759"/>
<protein>
    <recommendedName>
        <fullName evidence="1">DAGKc domain-containing protein</fullName>
    </recommendedName>
</protein>
<dbReference type="STRING" id="93625.A0A409XH91"/>
<dbReference type="InParanoid" id="A0A409XH91"/>
<dbReference type="Proteomes" id="UP000283269">
    <property type="component" value="Unassembled WGS sequence"/>
</dbReference>
<gene>
    <name evidence="2" type="ORF">CVT25_012294</name>
</gene>
<dbReference type="Gene3D" id="3.40.50.10330">
    <property type="entry name" value="Probable inorganic polyphosphate/atp-NAD kinase, domain 1"/>
    <property type="match status" value="1"/>
</dbReference>
<dbReference type="EMBL" id="NHYD01001698">
    <property type="protein sequence ID" value="PPQ90125.1"/>
    <property type="molecule type" value="Genomic_DNA"/>
</dbReference>
<dbReference type="InterPro" id="IPR017438">
    <property type="entry name" value="ATP-NAD_kinase_N"/>
</dbReference>
<dbReference type="InterPro" id="IPR016064">
    <property type="entry name" value="NAD/diacylglycerol_kinase_sf"/>
</dbReference>
<dbReference type="GO" id="GO:0016020">
    <property type="term" value="C:membrane"/>
    <property type="evidence" value="ECO:0007669"/>
    <property type="project" value="TreeGrafter"/>
</dbReference>
<evidence type="ECO:0000259" key="1">
    <source>
        <dbReference type="PROSITE" id="PS50146"/>
    </source>
</evidence>
<dbReference type="PANTHER" id="PTHR12358:SF105">
    <property type="entry name" value="DAGKC DOMAIN-CONTAINING PROTEIN"/>
    <property type="match status" value="1"/>
</dbReference>
<comment type="caution">
    <text evidence="2">The sequence shown here is derived from an EMBL/GenBank/DDBJ whole genome shotgun (WGS) entry which is preliminary data.</text>
</comment>
<dbReference type="InterPro" id="IPR001206">
    <property type="entry name" value="Diacylglycerol_kinase_cat_dom"/>
</dbReference>
<dbReference type="PROSITE" id="PS50146">
    <property type="entry name" value="DAGK"/>
    <property type="match status" value="1"/>
</dbReference>
<dbReference type="PANTHER" id="PTHR12358">
    <property type="entry name" value="SPHINGOSINE KINASE"/>
    <property type="match status" value="1"/>
</dbReference>
<evidence type="ECO:0000313" key="3">
    <source>
        <dbReference type="Proteomes" id="UP000283269"/>
    </source>
</evidence>
<dbReference type="SMART" id="SM00046">
    <property type="entry name" value="DAGKc"/>
    <property type="match status" value="1"/>
</dbReference>
<keyword evidence="3" id="KW-1185">Reference proteome</keyword>
<organism evidence="2 3">
    <name type="scientific">Psilocybe cyanescens</name>
    <dbReference type="NCBI Taxonomy" id="93625"/>
    <lineage>
        <taxon>Eukaryota</taxon>
        <taxon>Fungi</taxon>
        <taxon>Dikarya</taxon>
        <taxon>Basidiomycota</taxon>
        <taxon>Agaricomycotina</taxon>
        <taxon>Agaricomycetes</taxon>
        <taxon>Agaricomycetidae</taxon>
        <taxon>Agaricales</taxon>
        <taxon>Agaricineae</taxon>
        <taxon>Strophariaceae</taxon>
        <taxon>Psilocybe</taxon>
    </lineage>
</organism>
<reference evidence="2 3" key="1">
    <citation type="journal article" date="2018" name="Evol. Lett.">
        <title>Horizontal gene cluster transfer increased hallucinogenic mushroom diversity.</title>
        <authorList>
            <person name="Reynolds H.T."/>
            <person name="Vijayakumar V."/>
            <person name="Gluck-Thaler E."/>
            <person name="Korotkin H.B."/>
            <person name="Matheny P.B."/>
            <person name="Slot J.C."/>
        </authorList>
    </citation>
    <scope>NUCLEOTIDE SEQUENCE [LARGE SCALE GENOMIC DNA]</scope>
    <source>
        <strain evidence="2 3">2631</strain>
    </source>
</reference>
<feature type="domain" description="DAGKc" evidence="1">
    <location>
        <begin position="1"/>
        <end position="131"/>
    </location>
</feature>
<dbReference type="SUPFAM" id="SSF111331">
    <property type="entry name" value="NAD kinase/diacylglycerol kinase-like"/>
    <property type="match status" value="1"/>
</dbReference>
<name>A0A409XH91_PSICY</name>
<accession>A0A409XH91</accession>
<dbReference type="Pfam" id="PF00781">
    <property type="entry name" value="DAGK_cat"/>
    <property type="match status" value="1"/>
</dbReference>
<evidence type="ECO:0000313" key="2">
    <source>
        <dbReference type="EMBL" id="PPQ90125.1"/>
    </source>
</evidence>
<dbReference type="InterPro" id="IPR050187">
    <property type="entry name" value="Lipid_Phosphate_FormReg"/>
</dbReference>
<dbReference type="GO" id="GO:0001727">
    <property type="term" value="F:lipid kinase activity"/>
    <property type="evidence" value="ECO:0007669"/>
    <property type="project" value="TreeGrafter"/>
</dbReference>
<dbReference type="AlphaFoldDB" id="A0A409XH91"/>
<proteinExistence type="predicted"/>
<dbReference type="GO" id="GO:0005737">
    <property type="term" value="C:cytoplasm"/>
    <property type="evidence" value="ECO:0007669"/>
    <property type="project" value="TreeGrafter"/>
</dbReference>
<dbReference type="GO" id="GO:0046512">
    <property type="term" value="P:sphingosine biosynthetic process"/>
    <property type="evidence" value="ECO:0007669"/>
    <property type="project" value="TreeGrafter"/>
</dbReference>